<sequence>MDNNISYEEFENCIKFYLDCDDDQINKDTNLLKDLGIDSLSMFSVMLKVERKFNLKGKVKVNKKLYGATMGDMYNEIIRQLKND</sequence>
<organism evidence="1 2">
    <name type="scientific">Clostridium felsineum</name>
    <dbReference type="NCBI Taxonomy" id="36839"/>
    <lineage>
        <taxon>Bacteria</taxon>
        <taxon>Bacillati</taxon>
        <taxon>Bacillota</taxon>
        <taxon>Clostridia</taxon>
        <taxon>Eubacteriales</taxon>
        <taxon>Clostridiaceae</taxon>
        <taxon>Clostridium</taxon>
    </lineage>
</organism>
<gene>
    <name evidence="1" type="ORF">CROST_042530</name>
</gene>
<accession>A0A1S8M9H7</accession>
<dbReference type="InterPro" id="IPR009081">
    <property type="entry name" value="PP-bd_ACP"/>
</dbReference>
<dbReference type="InterPro" id="IPR036736">
    <property type="entry name" value="ACP-like_sf"/>
</dbReference>
<proteinExistence type="predicted"/>
<dbReference type="AlphaFoldDB" id="A0A1S8M9H7"/>
<reference evidence="1 2" key="1">
    <citation type="submission" date="2022-04" db="EMBL/GenBank/DDBJ databases">
        <title>Genome sequence of C. roseum typestrain.</title>
        <authorList>
            <person name="Poehlein A."/>
            <person name="Schoch T."/>
            <person name="Duerre P."/>
            <person name="Daniel R."/>
        </authorList>
    </citation>
    <scope>NUCLEOTIDE SEQUENCE [LARGE SCALE GENOMIC DNA]</scope>
    <source>
        <strain evidence="1 2">DSM 7320</strain>
    </source>
</reference>
<protein>
    <submittedName>
        <fullName evidence="1">Uncharacterized protein</fullName>
    </submittedName>
</protein>
<name>A0A1S8M9H7_9CLOT</name>
<evidence type="ECO:0000313" key="1">
    <source>
        <dbReference type="EMBL" id="URZ13487.1"/>
    </source>
</evidence>
<dbReference type="SUPFAM" id="SSF47336">
    <property type="entry name" value="ACP-like"/>
    <property type="match status" value="1"/>
</dbReference>
<dbReference type="RefSeq" id="WP_169850928.1">
    <property type="nucleotide sequence ID" value="NZ_CP096983.1"/>
</dbReference>
<dbReference type="KEGG" id="crw:CROST_042530"/>
<dbReference type="EMBL" id="CP096983">
    <property type="protein sequence ID" value="URZ13487.1"/>
    <property type="molecule type" value="Genomic_DNA"/>
</dbReference>
<dbReference type="Gene3D" id="1.10.1200.10">
    <property type="entry name" value="ACP-like"/>
    <property type="match status" value="1"/>
</dbReference>
<dbReference type="Proteomes" id="UP000190951">
    <property type="component" value="Chromosome"/>
</dbReference>
<keyword evidence="2" id="KW-1185">Reference proteome</keyword>
<evidence type="ECO:0000313" key="2">
    <source>
        <dbReference type="Proteomes" id="UP000190951"/>
    </source>
</evidence>
<dbReference type="Pfam" id="PF00550">
    <property type="entry name" value="PP-binding"/>
    <property type="match status" value="1"/>
</dbReference>
<dbReference type="STRING" id="84029.CROST_29430"/>